<evidence type="ECO:0000256" key="1">
    <source>
        <dbReference type="ARBA" id="ARBA00010211"/>
    </source>
</evidence>
<keyword evidence="4" id="KW-0378">Hydrolase</keyword>
<evidence type="ECO:0000313" key="4">
    <source>
        <dbReference type="EMBL" id="MFK9094345.1"/>
    </source>
</evidence>
<gene>
    <name evidence="4" type="ORF">ACJEBI_23095</name>
</gene>
<feature type="domain" description="Fumarylacetoacetase-like C-terminal" evidence="3">
    <location>
        <begin position="90"/>
        <end position="288"/>
    </location>
</feature>
<evidence type="ECO:0000313" key="5">
    <source>
        <dbReference type="Proteomes" id="UP001623041"/>
    </source>
</evidence>
<comment type="caution">
    <text evidence="4">The sequence shown here is derived from an EMBL/GenBank/DDBJ whole genome shotgun (WGS) entry which is preliminary data.</text>
</comment>
<evidence type="ECO:0000259" key="3">
    <source>
        <dbReference type="Pfam" id="PF01557"/>
    </source>
</evidence>
<dbReference type="RefSeq" id="WP_406582819.1">
    <property type="nucleotide sequence ID" value="NZ_JBJHQH010000022.1"/>
</dbReference>
<dbReference type="Gene3D" id="3.90.850.10">
    <property type="entry name" value="Fumarylacetoacetase-like, C-terminal domain"/>
    <property type="match status" value="1"/>
</dbReference>
<evidence type="ECO:0000256" key="2">
    <source>
        <dbReference type="ARBA" id="ARBA00022723"/>
    </source>
</evidence>
<dbReference type="PANTHER" id="PTHR42796:SF7">
    <property type="entry name" value="2-DEHYDRO-3-DEOXY-D-ARABINONATE DEHYDRATASE"/>
    <property type="match status" value="1"/>
</dbReference>
<dbReference type="InterPro" id="IPR036663">
    <property type="entry name" value="Fumarylacetoacetase_C_sf"/>
</dbReference>
<dbReference type="Pfam" id="PF01557">
    <property type="entry name" value="FAA_hydrolase"/>
    <property type="match status" value="1"/>
</dbReference>
<reference evidence="4 5" key="1">
    <citation type="submission" date="2024-11" db="EMBL/GenBank/DDBJ databases">
        <authorList>
            <person name="Lucas J.A."/>
        </authorList>
    </citation>
    <scope>NUCLEOTIDE SEQUENCE [LARGE SCALE GENOMIC DNA]</scope>
    <source>
        <strain evidence="4 5">Z 5.4</strain>
    </source>
</reference>
<proteinExistence type="inferred from homology"/>
<accession>A0ABW8RLE9</accession>
<organism evidence="4 5">
    <name type="scientific">Bacillus salipaludis</name>
    <dbReference type="NCBI Taxonomy" id="2547811"/>
    <lineage>
        <taxon>Bacteria</taxon>
        <taxon>Bacillati</taxon>
        <taxon>Bacillota</taxon>
        <taxon>Bacilli</taxon>
        <taxon>Bacillales</taxon>
        <taxon>Bacillaceae</taxon>
        <taxon>Bacillus</taxon>
    </lineage>
</organism>
<keyword evidence="5" id="KW-1185">Reference proteome</keyword>
<keyword evidence="2" id="KW-0479">Metal-binding</keyword>
<protein>
    <submittedName>
        <fullName evidence="4">Fumarylacetoacetate hydrolase family protein</fullName>
    </submittedName>
</protein>
<name>A0ABW8RLE9_9BACI</name>
<dbReference type="PANTHER" id="PTHR42796">
    <property type="entry name" value="FUMARYLACETOACETATE HYDROLASE DOMAIN-CONTAINING PROTEIN 2A-RELATED"/>
    <property type="match status" value="1"/>
</dbReference>
<dbReference type="EMBL" id="JBJHQH010000022">
    <property type="protein sequence ID" value="MFK9094345.1"/>
    <property type="molecule type" value="Genomic_DNA"/>
</dbReference>
<dbReference type="InterPro" id="IPR051121">
    <property type="entry name" value="FAH"/>
</dbReference>
<dbReference type="GO" id="GO:0016787">
    <property type="term" value="F:hydrolase activity"/>
    <property type="evidence" value="ECO:0007669"/>
    <property type="project" value="UniProtKB-KW"/>
</dbReference>
<dbReference type="InterPro" id="IPR011234">
    <property type="entry name" value="Fumarylacetoacetase-like_C"/>
</dbReference>
<dbReference type="SUPFAM" id="SSF56529">
    <property type="entry name" value="FAH"/>
    <property type="match status" value="1"/>
</dbReference>
<dbReference type="Proteomes" id="UP001623041">
    <property type="component" value="Unassembled WGS sequence"/>
</dbReference>
<comment type="similarity">
    <text evidence="1">Belongs to the FAH family.</text>
</comment>
<sequence>MNIIRFMQNHKIVLGALTEDNKVFALPQQDFISLMKEAELKRTEILSIVNDCINDSLPLDVNIDELELVAPIQAPEVWAAGVTYEKSREARNYESTNGKLDSQTFYDKVYDAERPEIFLKSTSARLKGPNDEVYLRSDSNWQIPEPELGLVISSKGKIVGYTIGNDMSSRDIEGENPLYLPQAKIWKNSCTIGPTIRLAETVKDPYNLDITCRIYQEDKIVFEGIANTSQLKRKFDELVSFLIRDNEIFEGTVLLTGTCIVPPNEFTLKNKDRIEIEISDIGVLSNPVKQQVPYPAMFSKFID</sequence>